<evidence type="ECO:0000256" key="2">
    <source>
        <dbReference type="SAM" id="Phobius"/>
    </source>
</evidence>
<feature type="transmembrane region" description="Helical" evidence="2">
    <location>
        <begin position="208"/>
        <end position="232"/>
    </location>
</feature>
<proteinExistence type="predicted"/>
<dbReference type="AlphaFoldDB" id="A0A0F9INP1"/>
<organism evidence="3">
    <name type="scientific">marine sediment metagenome</name>
    <dbReference type="NCBI Taxonomy" id="412755"/>
    <lineage>
        <taxon>unclassified sequences</taxon>
        <taxon>metagenomes</taxon>
        <taxon>ecological metagenomes</taxon>
    </lineage>
</organism>
<reference evidence="3" key="1">
    <citation type="journal article" date="2015" name="Nature">
        <title>Complex archaea that bridge the gap between prokaryotes and eukaryotes.</title>
        <authorList>
            <person name="Spang A."/>
            <person name="Saw J.H."/>
            <person name="Jorgensen S.L."/>
            <person name="Zaremba-Niedzwiedzka K."/>
            <person name="Martijn J."/>
            <person name="Lind A.E."/>
            <person name="van Eijk R."/>
            <person name="Schleper C."/>
            <person name="Guy L."/>
            <person name="Ettema T.J."/>
        </authorList>
    </citation>
    <scope>NUCLEOTIDE SEQUENCE</scope>
</reference>
<comment type="caution">
    <text evidence="3">The sequence shown here is derived from an EMBL/GenBank/DDBJ whole genome shotgun (WGS) entry which is preliminary data.</text>
</comment>
<keyword evidence="2" id="KW-0812">Transmembrane</keyword>
<feature type="region of interest" description="Disordered" evidence="1">
    <location>
        <begin position="422"/>
        <end position="457"/>
    </location>
</feature>
<gene>
    <name evidence="3" type="ORF">LCGC14_1635050</name>
</gene>
<dbReference type="EMBL" id="LAZR01013542">
    <property type="protein sequence ID" value="KKM21474.1"/>
    <property type="molecule type" value="Genomic_DNA"/>
</dbReference>
<evidence type="ECO:0000313" key="3">
    <source>
        <dbReference type="EMBL" id="KKM21474.1"/>
    </source>
</evidence>
<evidence type="ECO:0000256" key="1">
    <source>
        <dbReference type="SAM" id="MobiDB-lite"/>
    </source>
</evidence>
<feature type="transmembrane region" description="Helical" evidence="2">
    <location>
        <begin position="316"/>
        <end position="336"/>
    </location>
</feature>
<keyword evidence="2" id="KW-1133">Transmembrane helix</keyword>
<keyword evidence="2" id="KW-0472">Membrane</keyword>
<protein>
    <submittedName>
        <fullName evidence="3">Uncharacterized protein</fullName>
    </submittedName>
</protein>
<accession>A0A0F9INP1</accession>
<sequence length="457" mass="45806">MGDSTTTTLNLQVGQSSDDCHRELGSDAWDLTVVNANAGDLSSSNYDYSMGMRFTGATIGQGDTIDAASIQLRAAIIAGTIPTTYIEGEDADDAATFTTSANYDGRARTSAVSWTPGAWVDNTWYTSSELKTLLQAIVNRGGWAGDGVVFFWRYDVLGWGGVQKVIGADNYDATDTTWAAKLDLDYTAGGAGVTVLAALATASALSPVAIALTGLAVVAVLSTATALSYAAGHINTVVAQVSTATALSPASSVSGQAIIGAVLATATGLSYAATVIIGGGITVAAVLATATALSFEATLSLGATISAILSTATAKSYDATVLTGMLVLAVISTATAKSWDSAFVGGATVAASLSTATAKSWDAAVLLGNTVIAALPAATARSWEAVINPGATIAAALSTASALALTAIAFVTGRLLLRAGDASGKRPDTVHGSARVAPPPIGHASIDTPQDEGSGRQ</sequence>
<name>A0A0F9INP1_9ZZZZ</name>
<feature type="transmembrane region" description="Helical" evidence="2">
    <location>
        <begin position="393"/>
        <end position="417"/>
    </location>
</feature>